<dbReference type="OrthoDB" id="5354021at2"/>
<protein>
    <submittedName>
        <fullName evidence="1">Uncharacterized protein</fullName>
    </submittedName>
</protein>
<keyword evidence="2" id="KW-1185">Reference proteome</keyword>
<dbReference type="AlphaFoldDB" id="A0A2K9NK98"/>
<evidence type="ECO:0000313" key="2">
    <source>
        <dbReference type="Proteomes" id="UP000234752"/>
    </source>
</evidence>
<evidence type="ECO:0000313" key="1">
    <source>
        <dbReference type="EMBL" id="AUN33056.1"/>
    </source>
</evidence>
<dbReference type="Gene3D" id="3.40.50.150">
    <property type="entry name" value="Vaccinia Virus protein VP39"/>
    <property type="match status" value="1"/>
</dbReference>
<keyword evidence="1" id="KW-0614">Plasmid</keyword>
<dbReference type="SUPFAM" id="SSF53335">
    <property type="entry name" value="S-adenosyl-L-methionine-dependent methyltransferases"/>
    <property type="match status" value="1"/>
</dbReference>
<dbReference type="InterPro" id="IPR029063">
    <property type="entry name" value="SAM-dependent_MTases_sf"/>
</dbReference>
<dbReference type="Proteomes" id="UP000234752">
    <property type="component" value="Plasmid unnamed1"/>
</dbReference>
<accession>A0A2K9NK98</accession>
<name>A0A2K9NK98_9PROT</name>
<dbReference type="EMBL" id="CP025613">
    <property type="protein sequence ID" value="AUN33056.1"/>
    <property type="molecule type" value="Genomic_DNA"/>
</dbReference>
<organism evidence="1 2">
    <name type="scientific">Niveispirillum cyanobacteriorum</name>
    <dbReference type="NCBI Taxonomy" id="1612173"/>
    <lineage>
        <taxon>Bacteria</taxon>
        <taxon>Pseudomonadati</taxon>
        <taxon>Pseudomonadota</taxon>
        <taxon>Alphaproteobacteria</taxon>
        <taxon>Rhodospirillales</taxon>
        <taxon>Azospirillaceae</taxon>
        <taxon>Niveispirillum</taxon>
    </lineage>
</organism>
<proteinExistence type="predicted"/>
<sequence length="233" mass="27014">MWREFFGPKARIIGLDFNPAAKRWEQDGFEIHIGDQANPQFWQEVFAKIGKVDILLDDGGHTFEQQIVTVCEALPHVRDGGLIAVEDTHTSYFKDFGYPTPYSFIEWTKVIVDNINSRFPGINQPFSKLPYKDSVFSLHFYESIVGFKIRRDICVPSHPVSNGAPTRQHEDFRNKDSLIGTVEERSNALSRRLAFLRNMPFLWRTLSAAKRVAITAVGRYYHKARLRRLRHLF</sequence>
<geneLocation type="plasmid" evidence="1 2">
    <name>unnamed1</name>
</geneLocation>
<dbReference type="KEGG" id="ncb:C0V82_21855"/>
<gene>
    <name evidence="1" type="ORF">C0V82_21855</name>
</gene>
<reference evidence="1 2" key="1">
    <citation type="submission" date="2017-12" db="EMBL/GenBank/DDBJ databases">
        <title>Genomes of bacteria within cyanobacterial aggregates.</title>
        <authorList>
            <person name="Cai H."/>
        </authorList>
    </citation>
    <scope>NUCLEOTIDE SEQUENCE [LARGE SCALE GENOMIC DNA]</scope>
    <source>
        <strain evidence="1 2">TH16</strain>
        <plasmid evidence="1 2">unnamed1</plasmid>
    </source>
</reference>